<comment type="caution">
    <text evidence="2">The sequence shown here is derived from an EMBL/GenBank/DDBJ whole genome shotgun (WGS) entry which is preliminary data.</text>
</comment>
<dbReference type="Proteomes" id="UP001632038">
    <property type="component" value="Unassembled WGS sequence"/>
</dbReference>
<proteinExistence type="predicted"/>
<organism evidence="2 3">
    <name type="scientific">Castilleja foliolosa</name>
    <dbReference type="NCBI Taxonomy" id="1961234"/>
    <lineage>
        <taxon>Eukaryota</taxon>
        <taxon>Viridiplantae</taxon>
        <taxon>Streptophyta</taxon>
        <taxon>Embryophyta</taxon>
        <taxon>Tracheophyta</taxon>
        <taxon>Spermatophyta</taxon>
        <taxon>Magnoliopsida</taxon>
        <taxon>eudicotyledons</taxon>
        <taxon>Gunneridae</taxon>
        <taxon>Pentapetalae</taxon>
        <taxon>asterids</taxon>
        <taxon>lamiids</taxon>
        <taxon>Lamiales</taxon>
        <taxon>Orobanchaceae</taxon>
        <taxon>Pedicularideae</taxon>
        <taxon>Castillejinae</taxon>
        <taxon>Castilleja</taxon>
    </lineage>
</organism>
<evidence type="ECO:0000313" key="2">
    <source>
        <dbReference type="EMBL" id="KAL3642373.1"/>
    </source>
</evidence>
<protein>
    <recommendedName>
        <fullName evidence="1">F-box domain-containing protein</fullName>
    </recommendedName>
</protein>
<dbReference type="SUPFAM" id="SSF81383">
    <property type="entry name" value="F-box domain"/>
    <property type="match status" value="1"/>
</dbReference>
<dbReference type="Gene3D" id="1.20.1280.50">
    <property type="match status" value="1"/>
</dbReference>
<dbReference type="InterPro" id="IPR001810">
    <property type="entry name" value="F-box_dom"/>
</dbReference>
<dbReference type="PANTHER" id="PTHR31672">
    <property type="entry name" value="BNACNNG10540D PROTEIN"/>
    <property type="match status" value="1"/>
</dbReference>
<gene>
    <name evidence="2" type="ORF">CASFOL_013188</name>
</gene>
<dbReference type="InterPro" id="IPR036047">
    <property type="entry name" value="F-box-like_dom_sf"/>
</dbReference>
<feature type="domain" description="F-box" evidence="1">
    <location>
        <begin position="11"/>
        <end position="51"/>
    </location>
</feature>
<evidence type="ECO:0000259" key="1">
    <source>
        <dbReference type="SMART" id="SM00256"/>
    </source>
</evidence>
<evidence type="ECO:0000313" key="3">
    <source>
        <dbReference type="Proteomes" id="UP001632038"/>
    </source>
</evidence>
<dbReference type="NCBIfam" id="TIGR01640">
    <property type="entry name" value="F_box_assoc_1"/>
    <property type="match status" value="1"/>
</dbReference>
<keyword evidence="3" id="KW-1185">Reference proteome</keyword>
<reference evidence="3" key="1">
    <citation type="journal article" date="2024" name="IScience">
        <title>Strigolactones Initiate the Formation of Haustorium-like Structures in Castilleja.</title>
        <authorList>
            <person name="Buerger M."/>
            <person name="Peterson D."/>
            <person name="Chory J."/>
        </authorList>
    </citation>
    <scope>NUCLEOTIDE SEQUENCE [LARGE SCALE GENOMIC DNA]</scope>
</reference>
<dbReference type="InterPro" id="IPR050796">
    <property type="entry name" value="SCF_F-box_component"/>
</dbReference>
<dbReference type="EMBL" id="JAVIJP010000016">
    <property type="protein sequence ID" value="KAL3642373.1"/>
    <property type="molecule type" value="Genomic_DNA"/>
</dbReference>
<dbReference type="AlphaFoldDB" id="A0ABD3DJA6"/>
<name>A0ABD3DJA6_9LAMI</name>
<dbReference type="InterPro" id="IPR006527">
    <property type="entry name" value="F-box-assoc_dom_typ1"/>
</dbReference>
<dbReference type="Pfam" id="PF00646">
    <property type="entry name" value="F-box"/>
    <property type="match status" value="1"/>
</dbReference>
<dbReference type="Pfam" id="PF07734">
    <property type="entry name" value="FBA_1"/>
    <property type="match status" value="1"/>
</dbReference>
<accession>A0ABD3DJA6</accession>
<dbReference type="PANTHER" id="PTHR31672:SF13">
    <property type="entry name" value="F-BOX PROTEIN CPR30-LIKE"/>
    <property type="match status" value="1"/>
</dbReference>
<sequence>MPPHAMADCVFPQDIIISILTRLPVKSIVRFKSVCKPWLELLSSPNFKNLHHGEFSRDPKNRSFILHRTNNNSSHTLSVLKFGQNETKPTILDHPFSYIQTYMDILGCYNGLVCLGTAVIRDVIHLWNPALKLSKEIIPLEECGLGENEIVEMTSLGFGYDADRDDYKVVRIVGLHIPIFLSGINVKVVEVYSCNSDSWIRMNVDVKFNVIWTASSVNVNGNPYWMARVGEKVRDENWVIVCFDVTEMVFKFMPFSPLGDIDGGIIRLYEFNGCLGALKFYKDDRGPVESIDVWVFDDSEEIWRKNRSLECIDQFELKYVLQGLENGEIIGERDGKLFVFEPESRRVKLMVNGGVGLEKLGLCGYTESLVCFKGMKTVKARKTTRKRKMTMPKII</sequence>
<dbReference type="InterPro" id="IPR017451">
    <property type="entry name" value="F-box-assoc_interact_dom"/>
</dbReference>
<dbReference type="SMART" id="SM00256">
    <property type="entry name" value="FBOX"/>
    <property type="match status" value="1"/>
</dbReference>
<dbReference type="CDD" id="cd22157">
    <property type="entry name" value="F-box_AtFBW1-like"/>
    <property type="match status" value="1"/>
</dbReference>